<dbReference type="PANTHER" id="PTHR37984">
    <property type="entry name" value="PROTEIN CBG26694"/>
    <property type="match status" value="1"/>
</dbReference>
<proteinExistence type="predicted"/>
<dbReference type="EMBL" id="BGPR01000080">
    <property type="protein sequence ID" value="GBL91601.1"/>
    <property type="molecule type" value="Genomic_DNA"/>
</dbReference>
<feature type="compositionally biased region" description="Basic residues" evidence="1">
    <location>
        <begin position="263"/>
        <end position="274"/>
    </location>
</feature>
<accession>A0A4Y2BH68</accession>
<organism evidence="3 4">
    <name type="scientific">Araneus ventricosus</name>
    <name type="common">Orbweaver spider</name>
    <name type="synonym">Epeira ventricosa</name>
    <dbReference type="NCBI Taxonomy" id="182803"/>
    <lineage>
        <taxon>Eukaryota</taxon>
        <taxon>Metazoa</taxon>
        <taxon>Ecdysozoa</taxon>
        <taxon>Arthropoda</taxon>
        <taxon>Chelicerata</taxon>
        <taxon>Arachnida</taxon>
        <taxon>Araneae</taxon>
        <taxon>Araneomorphae</taxon>
        <taxon>Entelegynae</taxon>
        <taxon>Araneoidea</taxon>
        <taxon>Araneidae</taxon>
        <taxon>Araneus</taxon>
    </lineage>
</organism>
<evidence type="ECO:0000256" key="1">
    <source>
        <dbReference type="SAM" id="MobiDB-lite"/>
    </source>
</evidence>
<dbReference type="InterPro" id="IPR056924">
    <property type="entry name" value="SH3_Tf2-1"/>
</dbReference>
<dbReference type="Gene3D" id="3.30.420.10">
    <property type="entry name" value="Ribonuclease H-like superfamily/Ribonuclease H"/>
    <property type="match status" value="1"/>
</dbReference>
<reference evidence="3 4" key="1">
    <citation type="journal article" date="2019" name="Sci. Rep.">
        <title>Orb-weaving spider Araneus ventricosus genome elucidates the spidroin gene catalogue.</title>
        <authorList>
            <person name="Kono N."/>
            <person name="Nakamura H."/>
            <person name="Ohtoshi R."/>
            <person name="Moran D.A.P."/>
            <person name="Shinohara A."/>
            <person name="Yoshida Y."/>
            <person name="Fujiwara M."/>
            <person name="Mori M."/>
            <person name="Tomita M."/>
            <person name="Arakawa K."/>
        </authorList>
    </citation>
    <scope>NUCLEOTIDE SEQUENCE [LARGE SCALE GENOMIC DNA]</scope>
</reference>
<gene>
    <name evidence="3" type="ORF">AVEN_23656_1</name>
</gene>
<keyword evidence="4" id="KW-1185">Reference proteome</keyword>
<dbReference type="PANTHER" id="PTHR37984:SF5">
    <property type="entry name" value="PROTEIN NYNRIN-LIKE"/>
    <property type="match status" value="1"/>
</dbReference>
<dbReference type="GO" id="GO:0003676">
    <property type="term" value="F:nucleic acid binding"/>
    <property type="evidence" value="ECO:0007669"/>
    <property type="project" value="InterPro"/>
</dbReference>
<dbReference type="InterPro" id="IPR001584">
    <property type="entry name" value="Integrase_cat-core"/>
</dbReference>
<protein>
    <recommendedName>
        <fullName evidence="2">Integrase catalytic domain-containing protein</fullName>
    </recommendedName>
</protein>
<dbReference type="InterPro" id="IPR050951">
    <property type="entry name" value="Retrovirus_Pol_polyprotein"/>
</dbReference>
<dbReference type="AlphaFoldDB" id="A0A4Y2BH68"/>
<dbReference type="OrthoDB" id="425619at2759"/>
<evidence type="ECO:0000313" key="4">
    <source>
        <dbReference type="Proteomes" id="UP000499080"/>
    </source>
</evidence>
<dbReference type="InterPro" id="IPR036397">
    <property type="entry name" value="RNaseH_sf"/>
</dbReference>
<dbReference type="Pfam" id="PF24626">
    <property type="entry name" value="SH3_Tf2-1"/>
    <property type="match status" value="1"/>
</dbReference>
<evidence type="ECO:0000259" key="2">
    <source>
        <dbReference type="PROSITE" id="PS50994"/>
    </source>
</evidence>
<dbReference type="PROSITE" id="PS50994">
    <property type="entry name" value="INTEGRASE"/>
    <property type="match status" value="1"/>
</dbReference>
<dbReference type="Proteomes" id="UP000499080">
    <property type="component" value="Unassembled WGS sequence"/>
</dbReference>
<feature type="domain" description="Integrase catalytic" evidence="2">
    <location>
        <begin position="1"/>
        <end position="105"/>
    </location>
</feature>
<dbReference type="SUPFAM" id="SSF53098">
    <property type="entry name" value="Ribonuclease H-like"/>
    <property type="match status" value="1"/>
</dbReference>
<evidence type="ECO:0000313" key="3">
    <source>
        <dbReference type="EMBL" id="GBL91601.1"/>
    </source>
</evidence>
<feature type="compositionally biased region" description="Basic residues" evidence="1">
    <location>
        <begin position="244"/>
        <end position="253"/>
    </location>
</feature>
<dbReference type="GO" id="GO:0015074">
    <property type="term" value="P:DNA integration"/>
    <property type="evidence" value="ECO:0007669"/>
    <property type="project" value="InterPro"/>
</dbReference>
<name>A0A4Y2BH68_ARAVE</name>
<comment type="caution">
    <text evidence="3">The sequence shown here is derived from an EMBL/GenBank/DDBJ whole genome shotgun (WGS) entry which is preliminary data.</text>
</comment>
<dbReference type="InterPro" id="IPR012337">
    <property type="entry name" value="RNaseH-like_sf"/>
</dbReference>
<sequence length="274" mass="31455">MEEIFLRFGLPRRVISNNGTQFVSAVMQQMCYLLKIHQSFIPVYHPQANPVERKNRDLKPRFAILVEDQHDSWSEKLPSIRFAMNTANCSSTGQTAAFLTFGRELRTVDEVQNDLRSVILKDTFVPEITPYLKRFSKFMAEAKEVAEMQQDLRKECGDRKRRRAPNYFPGDRVFVTTHHLSNAAKGRTTKFMPKSDGPYIILIQKSPTSYVIANPDNPNEPVGTYHVSALKVFKQDESATPVHPLRKRGRPRKTFTSGSSPRRSGRRRNQRGSL</sequence>
<feature type="region of interest" description="Disordered" evidence="1">
    <location>
        <begin position="236"/>
        <end position="274"/>
    </location>
</feature>